<name>A0ABU9IEL1_9SPHN</name>
<accession>A0ABU9IEL1</accession>
<proteinExistence type="predicted"/>
<comment type="caution">
    <text evidence="2">The sequence shown here is derived from an EMBL/GenBank/DDBJ whole genome shotgun (WGS) entry which is preliminary data.</text>
</comment>
<keyword evidence="1" id="KW-0812">Transmembrane</keyword>
<keyword evidence="1" id="KW-1133">Transmembrane helix</keyword>
<dbReference type="Proteomes" id="UP001497045">
    <property type="component" value="Unassembled WGS sequence"/>
</dbReference>
<gene>
    <name evidence="2" type="ORF">AAEO60_09205</name>
</gene>
<dbReference type="EMBL" id="JBBYHV010000001">
    <property type="protein sequence ID" value="MEL1250847.1"/>
    <property type="molecule type" value="Genomic_DNA"/>
</dbReference>
<protein>
    <submittedName>
        <fullName evidence="2">DUF983 domain-containing protein</fullName>
    </submittedName>
</protein>
<evidence type="ECO:0000256" key="1">
    <source>
        <dbReference type="SAM" id="Phobius"/>
    </source>
</evidence>
<evidence type="ECO:0000313" key="3">
    <source>
        <dbReference type="Proteomes" id="UP001497045"/>
    </source>
</evidence>
<dbReference type="InterPro" id="IPR009325">
    <property type="entry name" value="DUF983"/>
</dbReference>
<evidence type="ECO:0000313" key="2">
    <source>
        <dbReference type="EMBL" id="MEL1250847.1"/>
    </source>
</evidence>
<keyword evidence="3" id="KW-1185">Reference proteome</keyword>
<feature type="transmembrane region" description="Helical" evidence="1">
    <location>
        <begin position="85"/>
        <end position="104"/>
    </location>
</feature>
<keyword evidence="1" id="KW-0472">Membrane</keyword>
<feature type="transmembrane region" description="Helical" evidence="1">
    <location>
        <begin position="58"/>
        <end position="79"/>
    </location>
</feature>
<sequence>MTDFPETQEGRPAMREVALFGCCPRCGKRTLFAGMLKFADKCPGCGLDFSRFNVGDGAAAFVTMGIGGVVVALALWLQLTFEPPWWVHVLLWLPLIVFGVIAALRVTKAWLLGSEFVRRAEEHRHDGSDLS</sequence>
<dbReference type="Pfam" id="PF06170">
    <property type="entry name" value="DUF983"/>
    <property type="match status" value="1"/>
</dbReference>
<dbReference type="RefSeq" id="WP_341673355.1">
    <property type="nucleotide sequence ID" value="NZ_JBBYHV010000001.1"/>
</dbReference>
<reference evidence="2 3" key="1">
    <citation type="submission" date="2024-04" db="EMBL/GenBank/DDBJ databases">
        <title>Aurantiacibacter sp. DGU6 16S ribosomal RNA gene Genome sequencing and assembly.</title>
        <authorList>
            <person name="Park S."/>
        </authorList>
    </citation>
    <scope>NUCLEOTIDE SEQUENCE [LARGE SCALE GENOMIC DNA]</scope>
    <source>
        <strain evidence="2 3">DGU6</strain>
    </source>
</reference>
<organism evidence="2 3">
    <name type="scientific">Aurantiacibacter gilvus</name>
    <dbReference type="NCBI Taxonomy" id="3139141"/>
    <lineage>
        <taxon>Bacteria</taxon>
        <taxon>Pseudomonadati</taxon>
        <taxon>Pseudomonadota</taxon>
        <taxon>Alphaproteobacteria</taxon>
        <taxon>Sphingomonadales</taxon>
        <taxon>Erythrobacteraceae</taxon>
        <taxon>Aurantiacibacter</taxon>
    </lineage>
</organism>